<dbReference type="InterPro" id="IPR016181">
    <property type="entry name" value="Acyl_CoA_acyltransferase"/>
</dbReference>
<dbReference type="CDD" id="cd04301">
    <property type="entry name" value="NAT_SF"/>
    <property type="match status" value="1"/>
</dbReference>
<accession>H0HSS0</accession>
<protein>
    <submittedName>
        <fullName evidence="2">GCN5-related N-acetyltransferase</fullName>
    </submittedName>
</protein>
<evidence type="ECO:0000259" key="1">
    <source>
        <dbReference type="PROSITE" id="PS51186"/>
    </source>
</evidence>
<keyword evidence="2" id="KW-0808">Transferase</keyword>
<gene>
    <name evidence="2" type="ORF">MAXJ12_16056</name>
</gene>
<reference evidence="2 3" key="1">
    <citation type="journal article" date="2012" name="J. Bacteriol.">
        <title>Draft Genome Sequence of Mesorhizobium alhagi CCNWXJ12-2T, a Novel Salt-Resistant Species Isolated from the Desert of Northwestern China.</title>
        <authorList>
            <person name="Zhou M."/>
            <person name="Chen W."/>
            <person name="Chen H."/>
            <person name="Wei G."/>
        </authorList>
    </citation>
    <scope>NUCLEOTIDE SEQUENCE [LARGE SCALE GENOMIC DNA]</scope>
    <source>
        <strain evidence="2 3">CCNWXJ12-2</strain>
    </source>
</reference>
<dbReference type="PATRIC" id="fig|1107882.3.peg.3127"/>
<name>H0HSS0_9HYPH</name>
<dbReference type="GO" id="GO:0016747">
    <property type="term" value="F:acyltransferase activity, transferring groups other than amino-acyl groups"/>
    <property type="evidence" value="ECO:0007669"/>
    <property type="project" value="InterPro"/>
</dbReference>
<dbReference type="AlphaFoldDB" id="H0HSS0"/>
<dbReference type="SUPFAM" id="SSF55729">
    <property type="entry name" value="Acyl-CoA N-acyltransferases (Nat)"/>
    <property type="match status" value="1"/>
</dbReference>
<evidence type="ECO:0000313" key="3">
    <source>
        <dbReference type="Proteomes" id="UP000003250"/>
    </source>
</evidence>
<feature type="domain" description="N-acetyltransferase" evidence="1">
    <location>
        <begin position="47"/>
        <end position="215"/>
    </location>
</feature>
<evidence type="ECO:0000313" key="2">
    <source>
        <dbReference type="EMBL" id="EHK56258.1"/>
    </source>
</evidence>
<dbReference type="PROSITE" id="PS51186">
    <property type="entry name" value="GNAT"/>
    <property type="match status" value="1"/>
</dbReference>
<dbReference type="Gene3D" id="3.40.630.30">
    <property type="match status" value="1"/>
</dbReference>
<dbReference type="Pfam" id="PF00583">
    <property type="entry name" value="Acetyltransf_1"/>
    <property type="match status" value="1"/>
</dbReference>
<keyword evidence="3" id="KW-1185">Reference proteome</keyword>
<proteinExistence type="predicted"/>
<sequence>MGESWRDLAIHVAVHNIWTVSIVVDSGRTHEDHDMQTMPPFTTFPPGTIRQLRPSDLPRFREHLLRLDPESRRDRFNGVADDNYMASYAERCFAQGTTVIGYVEGGKVLGAAELHERPDLPEPTGEIAFSVERELQRMGVGRGLFERLIGNARGLGYTKLRVTTHPCNETMKALARRFDAALSFEDGETVGVIDLDPPVHDGRGFFVSPAERMFT</sequence>
<dbReference type="Proteomes" id="UP000003250">
    <property type="component" value="Unassembled WGS sequence"/>
</dbReference>
<dbReference type="InterPro" id="IPR000182">
    <property type="entry name" value="GNAT_dom"/>
</dbReference>
<dbReference type="EMBL" id="AHAM01000131">
    <property type="protein sequence ID" value="EHK56258.1"/>
    <property type="molecule type" value="Genomic_DNA"/>
</dbReference>
<organism evidence="2 3">
    <name type="scientific">Mesorhizobium alhagi CCNWXJ12-2</name>
    <dbReference type="NCBI Taxonomy" id="1107882"/>
    <lineage>
        <taxon>Bacteria</taxon>
        <taxon>Pseudomonadati</taxon>
        <taxon>Pseudomonadota</taxon>
        <taxon>Alphaproteobacteria</taxon>
        <taxon>Hyphomicrobiales</taxon>
        <taxon>Phyllobacteriaceae</taxon>
        <taxon>Allomesorhizobium</taxon>
    </lineage>
</organism>